<feature type="non-terminal residue" evidence="2">
    <location>
        <position position="1"/>
    </location>
</feature>
<dbReference type="EMBL" id="BARW01011448">
    <property type="protein sequence ID" value="GAI73532.1"/>
    <property type="molecule type" value="Genomic_DNA"/>
</dbReference>
<gene>
    <name evidence="2" type="ORF">S12H4_22076</name>
</gene>
<dbReference type="InterPro" id="IPR002372">
    <property type="entry name" value="PQQ_rpt_dom"/>
</dbReference>
<dbReference type="InterPro" id="IPR018391">
    <property type="entry name" value="PQQ_b-propeller_rpt"/>
</dbReference>
<dbReference type="PANTHER" id="PTHR34512">
    <property type="entry name" value="CELL SURFACE PROTEIN"/>
    <property type="match status" value="1"/>
</dbReference>
<accession>X1QYC2</accession>
<feature type="domain" description="Pyrrolo-quinoline quinone repeat" evidence="1">
    <location>
        <begin position="4"/>
        <end position="144"/>
    </location>
</feature>
<evidence type="ECO:0000313" key="2">
    <source>
        <dbReference type="EMBL" id="GAI73532.1"/>
    </source>
</evidence>
<dbReference type="AlphaFoldDB" id="X1QYC2"/>
<dbReference type="InterPro" id="IPR011047">
    <property type="entry name" value="Quinoprotein_ADH-like_sf"/>
</dbReference>
<dbReference type="PANTHER" id="PTHR34512:SF30">
    <property type="entry name" value="OUTER MEMBRANE PROTEIN ASSEMBLY FACTOR BAMB"/>
    <property type="match status" value="1"/>
</dbReference>
<dbReference type="SUPFAM" id="SSF50998">
    <property type="entry name" value="Quinoprotein alcohol dehydrogenase-like"/>
    <property type="match status" value="1"/>
</dbReference>
<dbReference type="Gene3D" id="2.130.10.10">
    <property type="entry name" value="YVTN repeat-like/Quinoprotein amine dehydrogenase"/>
    <property type="match status" value="1"/>
</dbReference>
<sequence length="150" mass="16385">GSFDRYLYAVDAADGSLKWKSEVEAGSWFWAKPVIYNNTVYAPSLDGKVHIFDAESGHELIDAIDLENPVSSSPVLVDGSIIIASGEGRVYSLDTTNNQVKPLADVKEKIDAPLWASNGVVYIHTQEHETLYALNAQTGAELWNLSLSSE</sequence>
<dbReference type="SMART" id="SM00564">
    <property type="entry name" value="PQQ"/>
    <property type="match status" value="4"/>
</dbReference>
<proteinExistence type="predicted"/>
<comment type="caution">
    <text evidence="2">The sequence shown here is derived from an EMBL/GenBank/DDBJ whole genome shotgun (WGS) entry which is preliminary data.</text>
</comment>
<organism evidence="2">
    <name type="scientific">marine sediment metagenome</name>
    <dbReference type="NCBI Taxonomy" id="412755"/>
    <lineage>
        <taxon>unclassified sequences</taxon>
        <taxon>metagenomes</taxon>
        <taxon>ecological metagenomes</taxon>
    </lineage>
</organism>
<dbReference type="Pfam" id="PF13360">
    <property type="entry name" value="PQQ_2"/>
    <property type="match status" value="1"/>
</dbReference>
<dbReference type="InterPro" id="IPR015943">
    <property type="entry name" value="WD40/YVTN_repeat-like_dom_sf"/>
</dbReference>
<reference evidence="2" key="1">
    <citation type="journal article" date="2014" name="Front. Microbiol.">
        <title>High frequency of phylogenetically diverse reductive dehalogenase-homologous genes in deep subseafloor sedimentary metagenomes.</title>
        <authorList>
            <person name="Kawai M."/>
            <person name="Futagami T."/>
            <person name="Toyoda A."/>
            <person name="Takaki Y."/>
            <person name="Nishi S."/>
            <person name="Hori S."/>
            <person name="Arai W."/>
            <person name="Tsubouchi T."/>
            <person name="Morono Y."/>
            <person name="Uchiyama I."/>
            <person name="Ito T."/>
            <person name="Fujiyama A."/>
            <person name="Inagaki F."/>
            <person name="Takami H."/>
        </authorList>
    </citation>
    <scope>NUCLEOTIDE SEQUENCE</scope>
    <source>
        <strain evidence="2">Expedition CK06-06</strain>
    </source>
</reference>
<evidence type="ECO:0000259" key="1">
    <source>
        <dbReference type="Pfam" id="PF13360"/>
    </source>
</evidence>
<name>X1QYC2_9ZZZZ</name>
<protein>
    <recommendedName>
        <fullName evidence="1">Pyrrolo-quinoline quinone repeat domain-containing protein</fullName>
    </recommendedName>
</protein>
<dbReference type="Gene3D" id="2.40.10.480">
    <property type="match status" value="1"/>
</dbReference>